<accession>A0ABD2PMS7</accession>
<feature type="compositionally biased region" description="Acidic residues" evidence="1">
    <location>
        <begin position="22"/>
        <end position="33"/>
    </location>
</feature>
<evidence type="ECO:0000256" key="1">
    <source>
        <dbReference type="SAM" id="MobiDB-lite"/>
    </source>
</evidence>
<evidence type="ECO:0000313" key="3">
    <source>
        <dbReference type="Proteomes" id="UP001626550"/>
    </source>
</evidence>
<feature type="compositionally biased region" description="Basic residues" evidence="1">
    <location>
        <begin position="226"/>
        <end position="240"/>
    </location>
</feature>
<feature type="compositionally biased region" description="Low complexity" evidence="1">
    <location>
        <begin position="1"/>
        <end position="14"/>
    </location>
</feature>
<evidence type="ECO:0000313" key="2">
    <source>
        <dbReference type="EMBL" id="KAL3308804.1"/>
    </source>
</evidence>
<feature type="region of interest" description="Disordered" evidence="1">
    <location>
        <begin position="1"/>
        <end position="254"/>
    </location>
</feature>
<comment type="caution">
    <text evidence="2">The sequence shown here is derived from an EMBL/GenBank/DDBJ whole genome shotgun (WGS) entry which is preliminary data.</text>
</comment>
<dbReference type="AlphaFoldDB" id="A0ABD2PMS7"/>
<name>A0ABD2PMS7_9PLAT</name>
<dbReference type="EMBL" id="JBJKFK010004678">
    <property type="protein sequence ID" value="KAL3308804.1"/>
    <property type="molecule type" value="Genomic_DNA"/>
</dbReference>
<reference evidence="2 3" key="1">
    <citation type="submission" date="2024-11" db="EMBL/GenBank/DDBJ databases">
        <title>Adaptive evolution of stress response genes in parasites aligns with host niche diversity.</title>
        <authorList>
            <person name="Hahn C."/>
            <person name="Resl P."/>
        </authorList>
    </citation>
    <scope>NUCLEOTIDE SEQUENCE [LARGE SCALE GENOMIC DNA]</scope>
    <source>
        <strain evidence="2">EGGRZ-B1_66</strain>
        <tissue evidence="2">Body</tissue>
    </source>
</reference>
<sequence>MLSSQEYSESSSQRRLSKSDQSAEEGEATDVDEREFISSDEERKASRHKKKKSSRSRRPSSPPFRVPNRRKSHKEALPQLDIISLLNSRDLEASYESRRRRSREEVSQYQPRRDAQPDSSRSKVSVHARLGNKRVSPPRRQERAKRRRSPLSREYEVTSSTDVIKRPARGPRTPPRSDRAPSVEARPRPRRPVTPEGSPLPESPRRRIYRRNNQKEESLEDLYTRHVPHRASPRRPRPMPHRHEPEPRRRSPRR</sequence>
<feature type="compositionally biased region" description="Basic and acidic residues" evidence="1">
    <location>
        <begin position="34"/>
        <end position="44"/>
    </location>
</feature>
<protein>
    <submittedName>
        <fullName evidence="2">Uncharacterized protein</fullName>
    </submittedName>
</protein>
<gene>
    <name evidence="2" type="ORF">Ciccas_012659</name>
</gene>
<proteinExistence type="predicted"/>
<dbReference type="Proteomes" id="UP001626550">
    <property type="component" value="Unassembled WGS sequence"/>
</dbReference>
<feature type="compositionally biased region" description="Basic and acidic residues" evidence="1">
    <location>
        <begin position="89"/>
        <end position="116"/>
    </location>
</feature>
<feature type="compositionally biased region" description="Basic and acidic residues" evidence="1">
    <location>
        <begin position="241"/>
        <end position="254"/>
    </location>
</feature>
<feature type="compositionally biased region" description="Basic and acidic residues" evidence="1">
    <location>
        <begin position="175"/>
        <end position="187"/>
    </location>
</feature>
<keyword evidence="3" id="KW-1185">Reference proteome</keyword>
<organism evidence="2 3">
    <name type="scientific">Cichlidogyrus casuarinus</name>
    <dbReference type="NCBI Taxonomy" id="1844966"/>
    <lineage>
        <taxon>Eukaryota</taxon>
        <taxon>Metazoa</taxon>
        <taxon>Spiralia</taxon>
        <taxon>Lophotrochozoa</taxon>
        <taxon>Platyhelminthes</taxon>
        <taxon>Monogenea</taxon>
        <taxon>Monopisthocotylea</taxon>
        <taxon>Dactylogyridea</taxon>
        <taxon>Ancyrocephalidae</taxon>
        <taxon>Cichlidogyrus</taxon>
    </lineage>
</organism>
<feature type="compositionally biased region" description="Basic residues" evidence="1">
    <location>
        <begin position="45"/>
        <end position="58"/>
    </location>
</feature>